<accession>A0ABP4D852</accession>
<dbReference type="EMBL" id="BAAAIE010000067">
    <property type="protein sequence ID" value="GAA0994354.1"/>
    <property type="molecule type" value="Genomic_DNA"/>
</dbReference>
<organism evidence="2 3">
    <name type="scientific">Streptomyces rhizosphaericus</name>
    <dbReference type="NCBI Taxonomy" id="114699"/>
    <lineage>
        <taxon>Bacteria</taxon>
        <taxon>Bacillati</taxon>
        <taxon>Actinomycetota</taxon>
        <taxon>Actinomycetes</taxon>
        <taxon>Kitasatosporales</taxon>
        <taxon>Streptomycetaceae</taxon>
        <taxon>Streptomyces</taxon>
        <taxon>Streptomyces violaceusniger group</taxon>
    </lineage>
</organism>
<dbReference type="Proteomes" id="UP001500033">
    <property type="component" value="Unassembled WGS sequence"/>
</dbReference>
<protein>
    <submittedName>
        <fullName evidence="2">Uncharacterized protein</fullName>
    </submittedName>
</protein>
<comment type="caution">
    <text evidence="2">The sequence shown here is derived from an EMBL/GenBank/DDBJ whole genome shotgun (WGS) entry which is preliminary data.</text>
</comment>
<feature type="compositionally biased region" description="Polar residues" evidence="1">
    <location>
        <begin position="72"/>
        <end position="84"/>
    </location>
</feature>
<gene>
    <name evidence="2" type="ORF">GCM10009576_075570</name>
</gene>
<name>A0ABP4D852_9ACTN</name>
<keyword evidence="3" id="KW-1185">Reference proteome</keyword>
<feature type="region of interest" description="Disordered" evidence="1">
    <location>
        <begin position="1"/>
        <end position="84"/>
    </location>
</feature>
<feature type="compositionally biased region" description="Basic and acidic residues" evidence="1">
    <location>
        <begin position="16"/>
        <end position="55"/>
    </location>
</feature>
<evidence type="ECO:0000313" key="3">
    <source>
        <dbReference type="Proteomes" id="UP001500033"/>
    </source>
</evidence>
<evidence type="ECO:0000313" key="2">
    <source>
        <dbReference type="EMBL" id="GAA0994354.1"/>
    </source>
</evidence>
<proteinExistence type="predicted"/>
<evidence type="ECO:0000256" key="1">
    <source>
        <dbReference type="SAM" id="MobiDB-lite"/>
    </source>
</evidence>
<reference evidence="3" key="1">
    <citation type="journal article" date="2019" name="Int. J. Syst. Evol. Microbiol.">
        <title>The Global Catalogue of Microorganisms (GCM) 10K type strain sequencing project: providing services to taxonomists for standard genome sequencing and annotation.</title>
        <authorList>
            <consortium name="The Broad Institute Genomics Platform"/>
            <consortium name="The Broad Institute Genome Sequencing Center for Infectious Disease"/>
            <person name="Wu L."/>
            <person name="Ma J."/>
        </authorList>
    </citation>
    <scope>NUCLEOTIDE SEQUENCE [LARGE SCALE GENOMIC DNA]</scope>
    <source>
        <strain evidence="3">JCM 11445</strain>
    </source>
</reference>
<sequence>MPRRWESGTEDSADATTERQTNRHVVEDSQPEHDPDRDADQHADSKPSADGRRSDILVVCHTVIVPNEPPETRSNTANLQRARP</sequence>